<keyword evidence="2" id="KW-1185">Reference proteome</keyword>
<dbReference type="Proteomes" id="UP001152795">
    <property type="component" value="Unassembled WGS sequence"/>
</dbReference>
<feature type="non-terminal residue" evidence="1">
    <location>
        <position position="1"/>
    </location>
</feature>
<dbReference type="EMBL" id="CACRXK020010245">
    <property type="protein sequence ID" value="CAB4018976.1"/>
    <property type="molecule type" value="Genomic_DNA"/>
</dbReference>
<reference evidence="1" key="1">
    <citation type="submission" date="2020-04" db="EMBL/GenBank/DDBJ databases">
        <authorList>
            <person name="Alioto T."/>
            <person name="Alioto T."/>
            <person name="Gomez Garrido J."/>
        </authorList>
    </citation>
    <scope>NUCLEOTIDE SEQUENCE</scope>
    <source>
        <strain evidence="1">A484AB</strain>
    </source>
</reference>
<protein>
    <submittedName>
        <fullName evidence="1">Uncharacterized protein</fullName>
    </submittedName>
</protein>
<gene>
    <name evidence="1" type="ORF">PACLA_8A002838</name>
</gene>
<evidence type="ECO:0000313" key="1">
    <source>
        <dbReference type="EMBL" id="CAB4018976.1"/>
    </source>
</evidence>
<comment type="caution">
    <text evidence="1">The sequence shown here is derived from an EMBL/GenBank/DDBJ whole genome shotgun (WGS) entry which is preliminary data.</text>
</comment>
<organism evidence="1 2">
    <name type="scientific">Paramuricea clavata</name>
    <name type="common">Red gorgonian</name>
    <name type="synonym">Violescent sea-whip</name>
    <dbReference type="NCBI Taxonomy" id="317549"/>
    <lineage>
        <taxon>Eukaryota</taxon>
        <taxon>Metazoa</taxon>
        <taxon>Cnidaria</taxon>
        <taxon>Anthozoa</taxon>
        <taxon>Octocorallia</taxon>
        <taxon>Malacalcyonacea</taxon>
        <taxon>Plexauridae</taxon>
        <taxon>Paramuricea</taxon>
    </lineage>
</organism>
<dbReference type="AlphaFoldDB" id="A0A6S7IMQ5"/>
<name>A0A6S7IMQ5_PARCT</name>
<sequence>FTQKGFPIDDQALLPLAAEHELHRIIPDYLSANFLDVMNEEIRRSAVDLGPLNIQQRKE</sequence>
<evidence type="ECO:0000313" key="2">
    <source>
        <dbReference type="Proteomes" id="UP001152795"/>
    </source>
</evidence>
<proteinExistence type="predicted"/>
<feature type="non-terminal residue" evidence="1">
    <location>
        <position position="59"/>
    </location>
</feature>
<accession>A0A6S7IMQ5</accession>